<protein>
    <submittedName>
        <fullName evidence="3">ATP-dependent carboxylate-amine ligase</fullName>
    </submittedName>
</protein>
<dbReference type="GO" id="GO:0005524">
    <property type="term" value="F:ATP binding"/>
    <property type="evidence" value="ECO:0007669"/>
    <property type="project" value="UniProtKB-UniRule"/>
</dbReference>
<dbReference type="Gene3D" id="3.30.470.20">
    <property type="entry name" value="ATP-grasp fold, B domain"/>
    <property type="match status" value="1"/>
</dbReference>
<dbReference type="GO" id="GO:0005737">
    <property type="term" value="C:cytoplasm"/>
    <property type="evidence" value="ECO:0007669"/>
    <property type="project" value="TreeGrafter"/>
</dbReference>
<evidence type="ECO:0000313" key="3">
    <source>
        <dbReference type="EMBL" id="OOC55906.1"/>
    </source>
</evidence>
<feature type="domain" description="ATP-grasp" evidence="2">
    <location>
        <begin position="135"/>
        <end position="322"/>
    </location>
</feature>
<dbReference type="InterPro" id="IPR026449">
    <property type="entry name" value="GRASP_SAV_5884"/>
</dbReference>
<sequence length="326" mass="35470">MVSSAARKAVLVLTNTEDGTADPVIHHLSERGVPVVRMDPGDFPASMTVEAAFDGEHWEGAVHDAFRGVDLGSVRSVYYRRPSQFTLAEGMSGPDQRWAYREARMGFGGVLLALDCLWINQPSRMSAAEYKPVQLATAARAGLRVPRTIITNVPGHAADWAAGISGPVVYKPIGGALHVEQGRTWIVYANAVAAVEELRDPAVGLTAHCFQEWVDKAFEVRLTIVGKAMSAVAIHARSQAAHIDWRSDYGAHRYEVVDVPDAVRFGLERYMHAFGLVYGAADFVVSPDGRWTLLEVNPNGEWGWLADHCGLPVGQSIAALLEKGQM</sequence>
<keyword evidence="1" id="KW-0067">ATP-binding</keyword>
<dbReference type="GO" id="GO:0018169">
    <property type="term" value="F:ribosomal S6-glutamic acid ligase activity"/>
    <property type="evidence" value="ECO:0007669"/>
    <property type="project" value="TreeGrafter"/>
</dbReference>
<proteinExistence type="predicted"/>
<organism evidence="3 4">
    <name type="scientific">Nocardiopsis sinuspersici</name>
    <dbReference type="NCBI Taxonomy" id="501010"/>
    <lineage>
        <taxon>Bacteria</taxon>
        <taxon>Bacillati</taxon>
        <taxon>Actinomycetota</taxon>
        <taxon>Actinomycetes</taxon>
        <taxon>Streptosporangiales</taxon>
        <taxon>Nocardiopsidaceae</taxon>
        <taxon>Nocardiopsis</taxon>
    </lineage>
</organism>
<dbReference type="Pfam" id="PF21068">
    <property type="entry name" value="ATPgraspMvdD"/>
    <property type="match status" value="1"/>
</dbReference>
<dbReference type="OrthoDB" id="9794735at2"/>
<keyword evidence="3" id="KW-0436">Ligase</keyword>
<evidence type="ECO:0000256" key="1">
    <source>
        <dbReference type="PROSITE-ProRule" id="PRU00409"/>
    </source>
</evidence>
<comment type="caution">
    <text evidence="3">The sequence shown here is derived from an EMBL/GenBank/DDBJ whole genome shotgun (WGS) entry which is preliminary data.</text>
</comment>
<name>A0A1V3C5V1_9ACTN</name>
<dbReference type="GO" id="GO:0009432">
    <property type="term" value="P:SOS response"/>
    <property type="evidence" value="ECO:0007669"/>
    <property type="project" value="TreeGrafter"/>
</dbReference>
<evidence type="ECO:0000313" key="4">
    <source>
        <dbReference type="Proteomes" id="UP000189004"/>
    </source>
</evidence>
<dbReference type="SUPFAM" id="SSF56059">
    <property type="entry name" value="Glutathione synthetase ATP-binding domain-like"/>
    <property type="match status" value="1"/>
</dbReference>
<keyword evidence="1" id="KW-0547">Nucleotide-binding</keyword>
<dbReference type="GO" id="GO:0046872">
    <property type="term" value="F:metal ion binding"/>
    <property type="evidence" value="ECO:0007669"/>
    <property type="project" value="InterPro"/>
</dbReference>
<gene>
    <name evidence="3" type="ORF">NOSIN_20425</name>
</gene>
<dbReference type="PANTHER" id="PTHR21621">
    <property type="entry name" value="RIBOSOMAL PROTEIN S6 MODIFICATION PROTEIN"/>
    <property type="match status" value="1"/>
</dbReference>
<dbReference type="InterPro" id="IPR011761">
    <property type="entry name" value="ATP-grasp"/>
</dbReference>
<dbReference type="EMBL" id="MCOK01000001">
    <property type="protein sequence ID" value="OOC55906.1"/>
    <property type="molecule type" value="Genomic_DNA"/>
</dbReference>
<evidence type="ECO:0000259" key="2">
    <source>
        <dbReference type="PROSITE" id="PS50975"/>
    </source>
</evidence>
<accession>A0A1V3C5V1</accession>
<dbReference type="AlphaFoldDB" id="A0A1V3C5V1"/>
<reference evidence="4" key="1">
    <citation type="submission" date="2016-08" db="EMBL/GenBank/DDBJ databases">
        <authorList>
            <person name="Tokovenko B."/>
            <person name="Kalinowski J."/>
        </authorList>
    </citation>
    <scope>NUCLEOTIDE SEQUENCE [LARGE SCALE GENOMIC DNA]</scope>
    <source>
        <strain evidence="4">UTMC102</strain>
    </source>
</reference>
<dbReference type="PANTHER" id="PTHR21621:SF0">
    <property type="entry name" value="BETA-CITRYLGLUTAMATE SYNTHASE B-RELATED"/>
    <property type="match status" value="1"/>
</dbReference>
<dbReference type="PROSITE" id="PS50975">
    <property type="entry name" value="ATP_GRASP"/>
    <property type="match status" value="1"/>
</dbReference>
<dbReference type="RefSeq" id="WP_077692338.1">
    <property type="nucleotide sequence ID" value="NZ_MCOK01000001.1"/>
</dbReference>
<dbReference type="NCBIfam" id="TIGR04187">
    <property type="entry name" value="GRASP_SAV_5884"/>
    <property type="match status" value="1"/>
</dbReference>
<dbReference type="InterPro" id="IPR048936">
    <property type="entry name" value="MvdD-like_ATPgrasp"/>
</dbReference>
<keyword evidence="4" id="KW-1185">Reference proteome</keyword>
<dbReference type="STRING" id="501010.NOSIN_20425"/>
<dbReference type="Proteomes" id="UP000189004">
    <property type="component" value="Unassembled WGS sequence"/>
</dbReference>